<sequence>MSLLSSYEGLRQEIQRLAQENEELRRLVRLIQENQELKLVLRDRASSLGFCGSGLLAEVASSPRLPRRRTIKFKDAGQVLPGLPAEELLLDSSPVIMGSPEGRFHFAIDRGGTFTDVFAQCPGGNVRVLKLLSEDPANYADAPTEGIRRILEQEGGMLLPRDRPLDTTRIASIRMGTTVATNALLERRGERVALLVTRGFRDLLHVGTQAREDLFDLAVPMPEVLYEEVLEVDERVVLYRGDPGSGTPVKGRTGDLLEVQQPVDLGGLRGKLEGLLSRGIRSLAVVLMHSYTWAQHEQQVGALARELGFTHVSLSSEAMPMVRIVPRGHTACADAYLTPAIQRYVQGFRRGFQGQLKDVQVLFMRSDGGLAPMDSFSGSRAVLSGPAGGVVGYSATTYKAEGGHPVIGFDMGGTSTDVSRYAGEFEHVFEASTAGVTLQAPQLDINTVAAGGGSRLFFRSGLFVVGPESAGAHPGPACYRKGGPLTVTDANLVLGRLLPASFPCIFGPGEDQPLSPEASRKALEAVATEVNSFLTNGPCAASPLSLEEVAMGFVRVANEAMCRPIRALTQARGHDPSAHVLACFGGAGGQHACAIARALGMDTVHIHRHSGLLSALGLALADVVHEAQEPCSLPYAPETFVQLDPIHLSIFSHRFMSIAEQMGRILQRTAISTNIKERLDFSCALFGPDGGLVSNAPHIPVHLGAMQETVQFQIQHLGADLHPGDVLLSNHPSAGGSHLPDLTVITPVFWPGQTRPVFYVASRGHHADIGGITPGSMPPHSTTLQQEGAVFLSFKLVQGGVFQEEAVTEALRAPGKITGCSGTRNLHDNLSDLRAQVAANQKGIQLVGELIGQYGLDVVQAYMGHIQANAELAVRDMLRAFGTSRQARGLPLEVSAEDHMDDGSPIRLRVQINLSQGSAVFDFSGTGPEVFGNLNAPRAITLSALIYCLRCLVGRDIPLNQGCLAPVRVVIPRGSILDPSAEAAVVGGNVLTSQRVVDVILAAFGACAASQGCMNNVTLGNAHMGYYETVAGGAGAGPGWHGRSGVHSHMTNTRITDPEILESRYPVILRRFELRLGSGGRGRFRGGDGVIRELLFREEALLSVLTERRAFRPYGLHGGEPGARGLNLLTRKDGRTVNLGGKTSVLVYPGDVFCLHTPGGGGYGDPEEPAPPPGSPPQLPAFPERGSVYEYRRAQEAV</sequence>
<reference evidence="8 9" key="1">
    <citation type="journal article" date="2020" name="Nature">
        <title>Six reference-quality genomes reveal evolution of bat adaptations.</title>
        <authorList>
            <person name="Jebb D."/>
            <person name="Huang Z."/>
            <person name="Pippel M."/>
            <person name="Hughes G.M."/>
            <person name="Lavrichenko K."/>
            <person name="Devanna P."/>
            <person name="Winkler S."/>
            <person name="Jermiin L.S."/>
            <person name="Skirmuntt E.C."/>
            <person name="Katzourakis A."/>
            <person name="Burkitt-Gray L."/>
            <person name="Ray D.A."/>
            <person name="Sullivan K.A.M."/>
            <person name="Roscito J.G."/>
            <person name="Kirilenko B.M."/>
            <person name="Davalos L.M."/>
            <person name="Corthals A.P."/>
            <person name="Power M.L."/>
            <person name="Jones G."/>
            <person name="Ransome R.D."/>
            <person name="Dechmann D.K.N."/>
            <person name="Locatelli A.G."/>
            <person name="Puechmaille S.J."/>
            <person name="Fedrigo O."/>
            <person name="Jarvis E.D."/>
            <person name="Hiller M."/>
            <person name="Vernes S.C."/>
            <person name="Myers E.W."/>
            <person name="Teeling E.C."/>
        </authorList>
    </citation>
    <scope>NUCLEOTIDE SEQUENCE [LARGE SCALE GENOMIC DNA]</scope>
    <source>
        <strain evidence="8">MRouAeg1</strain>
        <tissue evidence="8">Muscle</tissue>
    </source>
</reference>
<dbReference type="GO" id="GO:0017168">
    <property type="term" value="F:5-oxoprolinase (ATP-hydrolyzing) activity"/>
    <property type="evidence" value="ECO:0007669"/>
    <property type="project" value="TreeGrafter"/>
</dbReference>
<feature type="domain" description="Hydantoinase/oxoprolinase N-terminal" evidence="6">
    <location>
        <begin position="106"/>
        <end position="307"/>
    </location>
</feature>
<dbReference type="GO" id="GO:0006749">
    <property type="term" value="P:glutathione metabolic process"/>
    <property type="evidence" value="ECO:0007669"/>
    <property type="project" value="TreeGrafter"/>
</dbReference>
<dbReference type="AlphaFoldDB" id="A0A7J8C3H8"/>
<dbReference type="Pfam" id="PF15058">
    <property type="entry name" value="Speriolin_N"/>
    <property type="match status" value="1"/>
</dbReference>
<evidence type="ECO:0000256" key="3">
    <source>
        <dbReference type="SAM" id="MobiDB-lite"/>
    </source>
</evidence>
<evidence type="ECO:0000259" key="6">
    <source>
        <dbReference type="Pfam" id="PF05378"/>
    </source>
</evidence>
<dbReference type="Pfam" id="PF02538">
    <property type="entry name" value="Hydantoinase_B"/>
    <property type="match status" value="1"/>
</dbReference>
<organism evidence="8 9">
    <name type="scientific">Rousettus aegyptiacus</name>
    <name type="common">Egyptian fruit bat</name>
    <name type="synonym">Pteropus aegyptiacus</name>
    <dbReference type="NCBI Taxonomy" id="9407"/>
    <lineage>
        <taxon>Eukaryota</taxon>
        <taxon>Metazoa</taxon>
        <taxon>Chordata</taxon>
        <taxon>Craniata</taxon>
        <taxon>Vertebrata</taxon>
        <taxon>Euteleostomi</taxon>
        <taxon>Mammalia</taxon>
        <taxon>Eutheria</taxon>
        <taxon>Laurasiatheria</taxon>
        <taxon>Chiroptera</taxon>
        <taxon>Yinpterochiroptera</taxon>
        <taxon>Pteropodoidea</taxon>
        <taxon>Pteropodidae</taxon>
        <taxon>Rousettinae</taxon>
        <taxon>Rousettus</taxon>
    </lineage>
</organism>
<feature type="domain" description="Hydantoinase B/oxoprolinase" evidence="5">
    <location>
        <begin position="644"/>
        <end position="1166"/>
    </location>
</feature>
<gene>
    <name evidence="8" type="ORF">HJG63_014602</name>
</gene>
<feature type="compositionally biased region" description="Pro residues" evidence="3">
    <location>
        <begin position="1169"/>
        <end position="1180"/>
    </location>
</feature>
<dbReference type="InterPro" id="IPR008040">
    <property type="entry name" value="Hydant_A_N"/>
</dbReference>
<evidence type="ECO:0000313" key="8">
    <source>
        <dbReference type="EMBL" id="KAF6405402.1"/>
    </source>
</evidence>
<dbReference type="InterPro" id="IPR002821">
    <property type="entry name" value="Hydantoinase_A"/>
</dbReference>
<feature type="domain" description="Speriolin N-terminal" evidence="7">
    <location>
        <begin position="1"/>
        <end position="58"/>
    </location>
</feature>
<keyword evidence="2" id="KW-0175">Coiled coil</keyword>
<dbReference type="GO" id="GO:0005829">
    <property type="term" value="C:cytosol"/>
    <property type="evidence" value="ECO:0007669"/>
    <property type="project" value="TreeGrafter"/>
</dbReference>
<dbReference type="Pfam" id="PF05378">
    <property type="entry name" value="Hydant_A_N"/>
    <property type="match status" value="1"/>
</dbReference>
<feature type="region of interest" description="Disordered" evidence="3">
    <location>
        <begin position="1158"/>
        <end position="1186"/>
    </location>
</feature>
<dbReference type="PANTHER" id="PTHR11365">
    <property type="entry name" value="5-OXOPROLINASE RELATED"/>
    <property type="match status" value="1"/>
</dbReference>
<evidence type="ECO:0000256" key="2">
    <source>
        <dbReference type="SAM" id="Coils"/>
    </source>
</evidence>
<name>A0A7J8C3H8_ROUAE</name>
<dbReference type="InterPro" id="IPR045079">
    <property type="entry name" value="Oxoprolinase-like"/>
</dbReference>
<dbReference type="Pfam" id="PF01968">
    <property type="entry name" value="Hydantoinase_A"/>
    <property type="match status" value="1"/>
</dbReference>
<dbReference type="InterPro" id="IPR003692">
    <property type="entry name" value="Hydantoinase_B"/>
</dbReference>
<evidence type="ECO:0000313" key="9">
    <source>
        <dbReference type="Proteomes" id="UP000593571"/>
    </source>
</evidence>
<evidence type="ECO:0000259" key="7">
    <source>
        <dbReference type="Pfam" id="PF15058"/>
    </source>
</evidence>
<dbReference type="EMBL" id="JACASE010000015">
    <property type="protein sequence ID" value="KAF6405402.1"/>
    <property type="molecule type" value="Genomic_DNA"/>
</dbReference>
<comment type="similarity">
    <text evidence="1">Belongs to the oxoprolinase family.</text>
</comment>
<evidence type="ECO:0000259" key="5">
    <source>
        <dbReference type="Pfam" id="PF02538"/>
    </source>
</evidence>
<evidence type="ECO:0000259" key="4">
    <source>
        <dbReference type="Pfam" id="PF01968"/>
    </source>
</evidence>
<feature type="domain" description="Hydantoinase A/oxoprolinase" evidence="4">
    <location>
        <begin position="327"/>
        <end position="626"/>
    </location>
</feature>
<accession>A0A7J8C3H8</accession>
<protein>
    <submittedName>
        <fullName evidence="8">5-oxoprolinase, ATP-hydrolyzing</fullName>
    </submittedName>
</protein>
<dbReference type="Proteomes" id="UP000593571">
    <property type="component" value="Unassembled WGS sequence"/>
</dbReference>
<dbReference type="PANTHER" id="PTHR11365:SF2">
    <property type="entry name" value="5-OXOPROLINASE"/>
    <property type="match status" value="1"/>
</dbReference>
<comment type="caution">
    <text evidence="8">The sequence shown here is derived from an EMBL/GenBank/DDBJ whole genome shotgun (WGS) entry which is preliminary data.</text>
</comment>
<evidence type="ECO:0000256" key="1">
    <source>
        <dbReference type="ARBA" id="ARBA00010403"/>
    </source>
</evidence>
<proteinExistence type="inferred from homology"/>
<dbReference type="InterPro" id="IPR029385">
    <property type="entry name" value="Speriolin_N"/>
</dbReference>
<keyword evidence="9" id="KW-1185">Reference proteome</keyword>
<feature type="coiled-coil region" evidence="2">
    <location>
        <begin position="7"/>
        <end position="37"/>
    </location>
</feature>